<protein>
    <submittedName>
        <fullName evidence="5 6">ETS domain-containing protein</fullName>
    </submittedName>
</protein>
<evidence type="ECO:0000313" key="4">
    <source>
        <dbReference type="Proteomes" id="UP000278807"/>
    </source>
</evidence>
<feature type="compositionally biased region" description="Polar residues" evidence="1">
    <location>
        <begin position="18"/>
        <end position="34"/>
    </location>
</feature>
<proteinExistence type="predicted"/>
<reference evidence="5 6" key="1">
    <citation type="submission" date="2017-02" db="UniProtKB">
        <authorList>
            <consortium name="WormBaseParasite"/>
        </authorList>
    </citation>
    <scope>IDENTIFICATION</scope>
</reference>
<name>A0A0R3TDK0_RODNA</name>
<evidence type="ECO:0000313" key="6">
    <source>
        <dbReference type="WBParaSite" id="HNAJ_0000513901-mRNA-1"/>
    </source>
</evidence>
<dbReference type="WBParaSite" id="HNAJ_0000513901-mRNA-1">
    <property type="protein sequence ID" value="HNAJ_0000513901-mRNA-1"/>
    <property type="gene ID" value="HNAJ_0000513901"/>
</dbReference>
<evidence type="ECO:0000256" key="1">
    <source>
        <dbReference type="SAM" id="MobiDB-lite"/>
    </source>
</evidence>
<dbReference type="EMBL" id="UZAE01004098">
    <property type="protein sequence ID" value="VDO00997.1"/>
    <property type="molecule type" value="Genomic_DNA"/>
</dbReference>
<evidence type="ECO:0000313" key="2">
    <source>
        <dbReference type="EMBL" id="VDO00996.1"/>
    </source>
</evidence>
<feature type="compositionally biased region" description="Basic and acidic residues" evidence="1">
    <location>
        <begin position="50"/>
        <end position="69"/>
    </location>
</feature>
<feature type="compositionally biased region" description="Low complexity" evidence="1">
    <location>
        <begin position="97"/>
        <end position="120"/>
    </location>
</feature>
<reference evidence="2 4" key="2">
    <citation type="submission" date="2018-11" db="EMBL/GenBank/DDBJ databases">
        <authorList>
            <consortium name="Pathogen Informatics"/>
        </authorList>
    </citation>
    <scope>NUCLEOTIDE SEQUENCE [LARGE SCALE GENOMIC DNA]</scope>
</reference>
<evidence type="ECO:0000313" key="3">
    <source>
        <dbReference type="EMBL" id="VDO00997.1"/>
    </source>
</evidence>
<dbReference type="AlphaFoldDB" id="A0A0R3TDK0"/>
<organism evidence="6">
    <name type="scientific">Rodentolepis nana</name>
    <name type="common">Dwarf tapeworm</name>
    <name type="synonym">Hymenolepis nana</name>
    <dbReference type="NCBI Taxonomy" id="102285"/>
    <lineage>
        <taxon>Eukaryota</taxon>
        <taxon>Metazoa</taxon>
        <taxon>Spiralia</taxon>
        <taxon>Lophotrochozoa</taxon>
        <taxon>Platyhelminthes</taxon>
        <taxon>Cestoda</taxon>
        <taxon>Eucestoda</taxon>
        <taxon>Cyclophyllidea</taxon>
        <taxon>Hymenolepididae</taxon>
        <taxon>Rodentolepis</taxon>
    </lineage>
</organism>
<gene>
    <name evidence="2" type="ORF">HNAJ_LOCUS5136</name>
    <name evidence="3" type="ORF">HNAJ_LOCUS5137</name>
</gene>
<dbReference type="Proteomes" id="UP000278807">
    <property type="component" value="Unassembled WGS sequence"/>
</dbReference>
<dbReference type="WBParaSite" id="HNAJ_0000513801-mRNA-1">
    <property type="protein sequence ID" value="HNAJ_0000513801-mRNA-1"/>
    <property type="gene ID" value="HNAJ_0000513801"/>
</dbReference>
<accession>A0A0R3TDK0</accession>
<feature type="region of interest" description="Disordered" evidence="1">
    <location>
        <begin position="1"/>
        <end position="136"/>
    </location>
</feature>
<sequence>MTEVDDIEFNEISKKSESWQSRVEQVGFGQSQGQGPFKLRSPQQQSLRDMSGRQSREGDFSHGYDHRFPDSPCRSPDYSSGDPDSMPHLRYGIRYYNNPDSSPSNPPRSTCSTPNLSAPPSQTPPPSQTLSPWNYY</sequence>
<dbReference type="EMBL" id="UZAE01004098">
    <property type="protein sequence ID" value="VDO00996.1"/>
    <property type="molecule type" value="Genomic_DNA"/>
</dbReference>
<keyword evidence="4" id="KW-1185">Reference proteome</keyword>
<evidence type="ECO:0000313" key="5">
    <source>
        <dbReference type="WBParaSite" id="HNAJ_0000513801-mRNA-1"/>
    </source>
</evidence>